<gene>
    <name evidence="2" type="ORF">AVDCRST_MAG45-582</name>
</gene>
<feature type="region of interest" description="Disordered" evidence="1">
    <location>
        <begin position="73"/>
        <end position="95"/>
    </location>
</feature>
<dbReference type="InterPro" id="IPR008972">
    <property type="entry name" value="Cupredoxin"/>
</dbReference>
<proteinExistence type="predicted"/>
<reference evidence="2" key="1">
    <citation type="submission" date="2020-02" db="EMBL/GenBank/DDBJ databases">
        <authorList>
            <person name="Meier V. D."/>
        </authorList>
    </citation>
    <scope>NUCLEOTIDE SEQUENCE</scope>
    <source>
        <strain evidence="2">AVDCRST_MAG45</strain>
    </source>
</reference>
<evidence type="ECO:0000256" key="1">
    <source>
        <dbReference type="SAM" id="MobiDB-lite"/>
    </source>
</evidence>
<accession>A0A6J4S3C6</accession>
<protein>
    <submittedName>
        <fullName evidence="2">Uncharacterized protein</fullName>
    </submittedName>
</protein>
<dbReference type="Gene3D" id="2.60.40.420">
    <property type="entry name" value="Cupredoxins - blue copper proteins"/>
    <property type="match status" value="1"/>
</dbReference>
<feature type="region of interest" description="Disordered" evidence="1">
    <location>
        <begin position="109"/>
        <end position="142"/>
    </location>
</feature>
<sequence>MALLVAGCGGGGGMAMGGGSSSGPYAPPFQEPCQVVDGRVVVDIRETEFVCEDLTVPAETQVVWTNSDEVEHGIAKTKGPGSDFNSGPLQPGSTFSQVLDEVGTYEIKDEEIKGGEGPMMTISVEEEEEVEPAPGGQPGATP</sequence>
<dbReference type="SUPFAM" id="SSF49503">
    <property type="entry name" value="Cupredoxins"/>
    <property type="match status" value="1"/>
</dbReference>
<feature type="compositionally biased region" description="Polar residues" evidence="1">
    <location>
        <begin position="83"/>
        <end position="95"/>
    </location>
</feature>
<name>A0A6J4S3C6_9ACTN</name>
<dbReference type="EMBL" id="CADCVU010000053">
    <property type="protein sequence ID" value="CAA9488257.1"/>
    <property type="molecule type" value="Genomic_DNA"/>
</dbReference>
<dbReference type="AlphaFoldDB" id="A0A6J4S3C6"/>
<evidence type="ECO:0000313" key="2">
    <source>
        <dbReference type="EMBL" id="CAA9488257.1"/>
    </source>
</evidence>
<organism evidence="2">
    <name type="scientific">uncultured Solirubrobacterales bacterium</name>
    <dbReference type="NCBI Taxonomy" id="768556"/>
    <lineage>
        <taxon>Bacteria</taxon>
        <taxon>Bacillati</taxon>
        <taxon>Actinomycetota</taxon>
        <taxon>Thermoleophilia</taxon>
        <taxon>Solirubrobacterales</taxon>
        <taxon>environmental samples</taxon>
    </lineage>
</organism>